<evidence type="ECO:0008006" key="4">
    <source>
        <dbReference type="Google" id="ProtNLM"/>
    </source>
</evidence>
<dbReference type="EMBL" id="JBJJXE010000002">
    <property type="protein sequence ID" value="MFL1731811.1"/>
    <property type="molecule type" value="Genomic_DNA"/>
</dbReference>
<name>A0ABW8UA26_9GAMM</name>
<comment type="caution">
    <text evidence="2">The sequence shown here is derived from an EMBL/GenBank/DDBJ whole genome shotgun (WGS) entry which is preliminary data.</text>
</comment>
<keyword evidence="1" id="KW-0472">Membrane</keyword>
<feature type="transmembrane region" description="Helical" evidence="1">
    <location>
        <begin position="12"/>
        <end position="31"/>
    </location>
</feature>
<keyword evidence="1" id="KW-0812">Transmembrane</keyword>
<organism evidence="2 3">
    <name type="scientific">Moraxella oculi</name>
    <dbReference type="NCBI Taxonomy" id="2940516"/>
    <lineage>
        <taxon>Bacteria</taxon>
        <taxon>Pseudomonadati</taxon>
        <taxon>Pseudomonadota</taxon>
        <taxon>Gammaproteobacteria</taxon>
        <taxon>Moraxellales</taxon>
        <taxon>Moraxellaceae</taxon>
        <taxon>Moraxella</taxon>
    </lineage>
</organism>
<sequence length="176" mass="19504">MRLAYHQGFGLIESLVALLLVSMAVLGFLMVQFKAIHATKDAAMRTVAITTMTIQAEVFRDVDDVTRRSYANMFGRMNQSTGTSMQMLDEYRHAINGIHTACDRTQCHENEAAWHRAIANAKLAVQEGVRLNVVFHDGTHRLIAAWGDTPATQSEDGCLSLNGVINQGARCMTMVY</sequence>
<keyword evidence="3" id="KW-1185">Reference proteome</keyword>
<dbReference type="RefSeq" id="WP_249098060.1">
    <property type="nucleotide sequence ID" value="NZ_JAMBAQ010000002.1"/>
</dbReference>
<evidence type="ECO:0000313" key="2">
    <source>
        <dbReference type="EMBL" id="MFL1731811.1"/>
    </source>
</evidence>
<evidence type="ECO:0000313" key="3">
    <source>
        <dbReference type="Proteomes" id="UP001624684"/>
    </source>
</evidence>
<gene>
    <name evidence="2" type="ORF">ACJHVH_02175</name>
</gene>
<dbReference type="Proteomes" id="UP001624684">
    <property type="component" value="Unassembled WGS sequence"/>
</dbReference>
<accession>A0ABW8UA26</accession>
<reference evidence="2 3" key="1">
    <citation type="submission" date="2024-11" db="EMBL/GenBank/DDBJ databases">
        <title>First Report of Moraxella oculi in Brazil in an Infectious Bovine Keratoconjunctivitis Outbreak.</title>
        <authorList>
            <person name="Carvalho C.V."/>
            <person name="Domingues R."/>
            <person name="Coutinho C."/>
            <person name="Honorio N.T.B.S."/>
            <person name="Faza D.R.L.R."/>
            <person name="Carvalho W.A."/>
            <person name="Machado A.B.F."/>
            <person name="Martins M.F."/>
            <person name="Gaspar E.B."/>
        </authorList>
    </citation>
    <scope>NUCLEOTIDE SEQUENCE [LARGE SCALE GENOMIC DNA]</scope>
    <source>
        <strain evidence="2 3">2117LE</strain>
    </source>
</reference>
<proteinExistence type="predicted"/>
<evidence type="ECO:0000256" key="1">
    <source>
        <dbReference type="SAM" id="Phobius"/>
    </source>
</evidence>
<protein>
    <recommendedName>
        <fullName evidence="4">Type IV pilus modification protein PilV</fullName>
    </recommendedName>
</protein>
<keyword evidence="1" id="KW-1133">Transmembrane helix</keyword>